<feature type="signal peptide" evidence="1">
    <location>
        <begin position="1"/>
        <end position="18"/>
    </location>
</feature>
<name>A0AAW0N2J3_9GOBI</name>
<dbReference type="InterPro" id="IPR013783">
    <property type="entry name" value="Ig-like_fold"/>
</dbReference>
<evidence type="ECO:0000259" key="2">
    <source>
        <dbReference type="PROSITE" id="PS50835"/>
    </source>
</evidence>
<organism evidence="3 4">
    <name type="scientific">Mugilogobius chulae</name>
    <name type="common">yellowstripe goby</name>
    <dbReference type="NCBI Taxonomy" id="88201"/>
    <lineage>
        <taxon>Eukaryota</taxon>
        <taxon>Metazoa</taxon>
        <taxon>Chordata</taxon>
        <taxon>Craniata</taxon>
        <taxon>Vertebrata</taxon>
        <taxon>Euteleostomi</taxon>
        <taxon>Actinopterygii</taxon>
        <taxon>Neopterygii</taxon>
        <taxon>Teleostei</taxon>
        <taxon>Neoteleostei</taxon>
        <taxon>Acanthomorphata</taxon>
        <taxon>Gobiaria</taxon>
        <taxon>Gobiiformes</taxon>
        <taxon>Gobioidei</taxon>
        <taxon>Gobiidae</taxon>
        <taxon>Gobionellinae</taxon>
        <taxon>Mugilogobius</taxon>
    </lineage>
</organism>
<feature type="chain" id="PRO_5043631659" description="Ig-like domain-containing protein" evidence="1">
    <location>
        <begin position="19"/>
        <end position="196"/>
    </location>
</feature>
<dbReference type="Proteomes" id="UP001460270">
    <property type="component" value="Unassembled WGS sequence"/>
</dbReference>
<dbReference type="InterPro" id="IPR036179">
    <property type="entry name" value="Ig-like_dom_sf"/>
</dbReference>
<sequence length="196" mass="20770">MKTALLFVSVLLRALTSAEIVVQVKPGGKASFHCSIADSQNILKWLRGNELVYSSNPRTGMPLKGQAAIMSRSRLKNEQDLDVSGVTREDAGLFTCKVNERAEHHRLVVSSASVSPSGSLDSGSRAVLSCDVAGLVEGSVVQWRGPNGQTENSATVTLNSVTVNDSGSWKCAFSSSGKDLSETVDVKVRGAVTLFS</sequence>
<dbReference type="InterPro" id="IPR003598">
    <property type="entry name" value="Ig_sub2"/>
</dbReference>
<comment type="caution">
    <text evidence="3">The sequence shown here is derived from an EMBL/GenBank/DDBJ whole genome shotgun (WGS) entry which is preliminary data.</text>
</comment>
<dbReference type="Pfam" id="PF07686">
    <property type="entry name" value="V-set"/>
    <property type="match status" value="1"/>
</dbReference>
<proteinExistence type="predicted"/>
<dbReference type="EMBL" id="JBBPFD010000019">
    <property type="protein sequence ID" value="KAK7887040.1"/>
    <property type="molecule type" value="Genomic_DNA"/>
</dbReference>
<accession>A0AAW0N2J3</accession>
<dbReference type="SUPFAM" id="SSF48726">
    <property type="entry name" value="Immunoglobulin"/>
    <property type="match status" value="2"/>
</dbReference>
<evidence type="ECO:0000256" key="1">
    <source>
        <dbReference type="SAM" id="SignalP"/>
    </source>
</evidence>
<dbReference type="AlphaFoldDB" id="A0AAW0N2J3"/>
<keyword evidence="1" id="KW-0732">Signal</keyword>
<evidence type="ECO:0000313" key="4">
    <source>
        <dbReference type="Proteomes" id="UP001460270"/>
    </source>
</evidence>
<feature type="domain" description="Ig-like" evidence="2">
    <location>
        <begin position="105"/>
        <end position="181"/>
    </location>
</feature>
<evidence type="ECO:0000313" key="3">
    <source>
        <dbReference type="EMBL" id="KAK7887040.1"/>
    </source>
</evidence>
<dbReference type="InterPro" id="IPR013106">
    <property type="entry name" value="Ig_V-set"/>
</dbReference>
<feature type="domain" description="Ig-like" evidence="2">
    <location>
        <begin position="24"/>
        <end position="99"/>
    </location>
</feature>
<dbReference type="InterPro" id="IPR007110">
    <property type="entry name" value="Ig-like_dom"/>
</dbReference>
<reference evidence="4" key="1">
    <citation type="submission" date="2024-04" db="EMBL/GenBank/DDBJ databases">
        <title>Salinicola lusitanus LLJ914,a marine bacterium isolated from the Okinawa Trough.</title>
        <authorList>
            <person name="Li J."/>
        </authorList>
    </citation>
    <scope>NUCLEOTIDE SEQUENCE [LARGE SCALE GENOMIC DNA]</scope>
</reference>
<dbReference type="InterPro" id="IPR003599">
    <property type="entry name" value="Ig_sub"/>
</dbReference>
<dbReference type="Gene3D" id="2.60.40.10">
    <property type="entry name" value="Immunoglobulins"/>
    <property type="match status" value="2"/>
</dbReference>
<dbReference type="SMART" id="SM00409">
    <property type="entry name" value="IG"/>
    <property type="match status" value="2"/>
</dbReference>
<dbReference type="PANTHER" id="PTHR11422:SF10">
    <property type="entry name" value="IG-LIKE DOMAIN-CONTAINING PROTEIN"/>
    <property type="match status" value="1"/>
</dbReference>
<protein>
    <recommendedName>
        <fullName evidence="2">Ig-like domain-containing protein</fullName>
    </recommendedName>
</protein>
<keyword evidence="4" id="KW-1185">Reference proteome</keyword>
<dbReference type="SMART" id="SM00408">
    <property type="entry name" value="IGc2"/>
    <property type="match status" value="2"/>
</dbReference>
<dbReference type="PROSITE" id="PS50835">
    <property type="entry name" value="IG_LIKE"/>
    <property type="match status" value="2"/>
</dbReference>
<gene>
    <name evidence="3" type="ORF">WMY93_026661</name>
</gene>
<dbReference type="PANTHER" id="PTHR11422">
    <property type="entry name" value="T-CELL SURFACE GLYCOPROTEIN CD4"/>
    <property type="match status" value="1"/>
</dbReference>